<evidence type="ECO:0000256" key="1">
    <source>
        <dbReference type="ARBA" id="ARBA00004651"/>
    </source>
</evidence>
<dbReference type="EMBL" id="VTOX01000006">
    <property type="protein sequence ID" value="NKE67339.1"/>
    <property type="molecule type" value="Genomic_DNA"/>
</dbReference>
<organism evidence="8 9">
    <name type="scientific">Ramlibacter lithotrophicus</name>
    <dbReference type="NCBI Taxonomy" id="2606681"/>
    <lineage>
        <taxon>Bacteria</taxon>
        <taxon>Pseudomonadati</taxon>
        <taxon>Pseudomonadota</taxon>
        <taxon>Betaproteobacteria</taxon>
        <taxon>Burkholderiales</taxon>
        <taxon>Comamonadaceae</taxon>
        <taxon>Ramlibacter</taxon>
    </lineage>
</organism>
<evidence type="ECO:0000256" key="6">
    <source>
        <dbReference type="ARBA" id="ARBA00023136"/>
    </source>
</evidence>
<comment type="similarity">
    <text evidence="2">Belongs to the UPF0410 family.</text>
</comment>
<keyword evidence="4 7" id="KW-0812">Transmembrane</keyword>
<evidence type="ECO:0000256" key="4">
    <source>
        <dbReference type="ARBA" id="ARBA00022692"/>
    </source>
</evidence>
<comment type="caution">
    <text evidence="8">The sequence shown here is derived from an EMBL/GenBank/DDBJ whole genome shotgun (WGS) entry which is preliminary data.</text>
</comment>
<keyword evidence="3" id="KW-1003">Cell membrane</keyword>
<dbReference type="InterPro" id="IPR007341">
    <property type="entry name" value="Transgly_assoc"/>
</dbReference>
<evidence type="ECO:0000256" key="2">
    <source>
        <dbReference type="ARBA" id="ARBA00011006"/>
    </source>
</evidence>
<dbReference type="AlphaFoldDB" id="A0A7X6DHP0"/>
<dbReference type="Pfam" id="PF04226">
    <property type="entry name" value="Transgly_assoc"/>
    <property type="match status" value="1"/>
</dbReference>
<protein>
    <submittedName>
        <fullName evidence="8">GlsB/YeaQ/YmgE family stress response membrane protein</fullName>
    </submittedName>
</protein>
<feature type="transmembrane region" description="Helical" evidence="7">
    <location>
        <begin position="29"/>
        <end position="47"/>
    </location>
</feature>
<keyword evidence="9" id="KW-1185">Reference proteome</keyword>
<evidence type="ECO:0000313" key="9">
    <source>
        <dbReference type="Proteomes" id="UP000521868"/>
    </source>
</evidence>
<comment type="subcellular location">
    <subcellularLocation>
        <location evidence="1">Cell membrane</location>
        <topology evidence="1">Multi-pass membrane protein</topology>
    </subcellularLocation>
</comment>
<dbReference type="Proteomes" id="UP000521868">
    <property type="component" value="Unassembled WGS sequence"/>
</dbReference>
<keyword evidence="6 7" id="KW-0472">Membrane</keyword>
<dbReference type="RefSeq" id="WP_168108472.1">
    <property type="nucleotide sequence ID" value="NZ_VTOX01000006.1"/>
</dbReference>
<proteinExistence type="inferred from homology"/>
<keyword evidence="5 7" id="KW-1133">Transmembrane helix</keyword>
<evidence type="ECO:0000256" key="7">
    <source>
        <dbReference type="SAM" id="Phobius"/>
    </source>
</evidence>
<evidence type="ECO:0000313" key="8">
    <source>
        <dbReference type="EMBL" id="NKE67339.1"/>
    </source>
</evidence>
<dbReference type="PANTHER" id="PTHR33884">
    <property type="entry name" value="UPF0410 PROTEIN YMGE"/>
    <property type="match status" value="1"/>
</dbReference>
<sequence>MHFIWSILIGFIVGLVARALMPGPNPMGFILTTILGVVGALVATFLGQGLGWYAEGSSAGFIASVVGAMILLFIYGLVSRRH</sequence>
<name>A0A7X6DHP0_9BURK</name>
<feature type="transmembrane region" description="Helical" evidence="7">
    <location>
        <begin position="59"/>
        <end position="78"/>
    </location>
</feature>
<evidence type="ECO:0000256" key="5">
    <source>
        <dbReference type="ARBA" id="ARBA00022989"/>
    </source>
</evidence>
<accession>A0A7X6DHP0</accession>
<evidence type="ECO:0000256" key="3">
    <source>
        <dbReference type="ARBA" id="ARBA00022475"/>
    </source>
</evidence>
<reference evidence="8 9" key="1">
    <citation type="journal article" date="2020" name="Nature">
        <title>Bacterial chemolithoautotrophy via manganese oxidation.</title>
        <authorList>
            <person name="Yu H."/>
            <person name="Leadbetter J.R."/>
        </authorList>
    </citation>
    <scope>NUCLEOTIDE SEQUENCE [LARGE SCALE GENOMIC DNA]</scope>
    <source>
        <strain evidence="8 9">RBP-1</strain>
    </source>
</reference>
<gene>
    <name evidence="8" type="ORF">RAMLITH_16060</name>
</gene>
<dbReference type="GO" id="GO:0005886">
    <property type="term" value="C:plasma membrane"/>
    <property type="evidence" value="ECO:0007669"/>
    <property type="project" value="UniProtKB-SubCell"/>
</dbReference>
<dbReference type="PANTHER" id="PTHR33884:SF7">
    <property type="entry name" value="BSL8023 PROTEIN"/>
    <property type="match status" value="1"/>
</dbReference>